<name>A0A0K6GU36_9NEIS</name>
<dbReference type="EMBL" id="CYHA01000002">
    <property type="protein sequence ID" value="CUA82103.1"/>
    <property type="molecule type" value="Genomic_DNA"/>
</dbReference>
<accession>A0A0K6GU36</accession>
<dbReference type="Proteomes" id="UP000243535">
    <property type="component" value="Unassembled WGS sequence"/>
</dbReference>
<reference evidence="2" key="1">
    <citation type="submission" date="2015-08" db="EMBL/GenBank/DDBJ databases">
        <authorList>
            <person name="Varghese N."/>
        </authorList>
    </citation>
    <scope>NUCLEOTIDE SEQUENCE [LARGE SCALE GENOMIC DNA]</scope>
    <source>
        <strain evidence="2">DSM 17901</strain>
    </source>
</reference>
<protein>
    <submittedName>
        <fullName evidence="1">Uncharacterized protein</fullName>
    </submittedName>
</protein>
<proteinExistence type="predicted"/>
<dbReference type="AlphaFoldDB" id="A0A0K6GU36"/>
<keyword evidence="2" id="KW-1185">Reference proteome</keyword>
<sequence length="67" mass="7249">MAQGNRLIQRLEVVDLTSTEDALVHFAAEIESALITAGAAPGEYSRLDLITLAQPFALEAMKGRNCF</sequence>
<dbReference type="RefSeq" id="WP_055433473.1">
    <property type="nucleotide sequence ID" value="NZ_CYHA01000002.1"/>
</dbReference>
<gene>
    <name evidence="1" type="ORF">Ga0061063_0958</name>
</gene>
<dbReference type="STRING" id="375574.GCA_001418035_00750"/>
<organism evidence="1 2">
    <name type="scientific">Gulbenkiania indica</name>
    <dbReference type="NCBI Taxonomy" id="375574"/>
    <lineage>
        <taxon>Bacteria</taxon>
        <taxon>Pseudomonadati</taxon>
        <taxon>Pseudomonadota</taxon>
        <taxon>Betaproteobacteria</taxon>
        <taxon>Neisseriales</taxon>
        <taxon>Chromobacteriaceae</taxon>
        <taxon>Gulbenkiania</taxon>
    </lineage>
</organism>
<evidence type="ECO:0000313" key="1">
    <source>
        <dbReference type="EMBL" id="CUA82103.1"/>
    </source>
</evidence>
<evidence type="ECO:0000313" key="2">
    <source>
        <dbReference type="Proteomes" id="UP000243535"/>
    </source>
</evidence>